<dbReference type="GO" id="GO:0016887">
    <property type="term" value="F:ATP hydrolysis activity"/>
    <property type="evidence" value="ECO:0007669"/>
    <property type="project" value="InterPro"/>
</dbReference>
<evidence type="ECO:0000259" key="5">
    <source>
        <dbReference type="SMART" id="SM00382"/>
    </source>
</evidence>
<dbReference type="GO" id="GO:0005524">
    <property type="term" value="F:ATP binding"/>
    <property type="evidence" value="ECO:0007669"/>
    <property type="project" value="UniProtKB-KW"/>
</dbReference>
<sequence length="706" mass="78720">MAKDNEKKDLDQLINSMFRGHRLNTVSAEDYLEQVRKSQDEMQSGLDQAQENQKKAEDTLNTTENAVDQLNAILRRQSEDLQKQSEALRDQSRDLGFTDQDFAKLQAEVQKDFGISVDVENQQKRQAQDLQAVLNGMQEAAAQTGTVVLGQKSFLADLSRAFFRPLASGQSEDRLRNVFVISGPAGSGRHLALSTMIHILAEKHWLASADVVTINGSHYAGSEQEKVFIQDIYAASCAPAEVIVIEQAEALYPPFLNQLMKLCQNEEVTLNKRYVLNKGKQLVEAGSSLVTQTVSTLKLTNKYIVFLTTSRKTLMQNFPNSMVEQILDQPAAQPLSPEVLLTIYQRLLNDSVQNTKKQLNVTLTLDDDAAQKRLAVLETSTGALALEKDVRQLNAAINELCLKQPEPVLEVRAEAGREWVFEVNGQRLAMSDLIRLEKDDLDAIRKEMDAIVGLQEVKDTLQSMEEHYKVTQLRQKQGLKAAPLSRHMIFTGNPGTGKTTMARLVARLFKALGLLSQGQLIEVSRSDLVGRYVGHTAPLTQQIIESALGGVLFIDEAYSLVRGKDDSFGLEAVDTLVKGMEDHRDDLIVILAGYSREMEEFLNANSGLKSRFPNILNFADYTGSELTQIAVSLAQGKDYVIDERCLNDLTIYFNAVQMNSAARSGNGRLARNTVEKAILNQSRRILNDPQARMDLLLREDFDLELS</sequence>
<dbReference type="InterPro" id="IPR000641">
    <property type="entry name" value="CbxX/CfxQ"/>
</dbReference>
<dbReference type="InterPro" id="IPR041627">
    <property type="entry name" value="AAA_lid_6"/>
</dbReference>
<dbReference type="Pfam" id="PF17866">
    <property type="entry name" value="AAA_lid_6"/>
    <property type="match status" value="1"/>
</dbReference>
<dbReference type="PRINTS" id="PR00819">
    <property type="entry name" value="CBXCFQXSUPER"/>
</dbReference>
<dbReference type="Pfam" id="PF00004">
    <property type="entry name" value="AAA"/>
    <property type="match status" value="1"/>
</dbReference>
<dbReference type="PANTHER" id="PTHR43392">
    <property type="entry name" value="AAA-TYPE ATPASE FAMILY PROTEIN / ANKYRIN REPEAT FAMILY PROTEIN"/>
    <property type="match status" value="1"/>
</dbReference>
<dbReference type="RefSeq" id="WP_117895079.1">
    <property type="nucleotide sequence ID" value="NZ_CABJCV010000011.1"/>
</dbReference>
<keyword evidence="7" id="KW-1185">Reference proteome</keyword>
<evidence type="ECO:0000256" key="2">
    <source>
        <dbReference type="ARBA" id="ARBA00022741"/>
    </source>
</evidence>
<dbReference type="Proteomes" id="UP000284178">
    <property type="component" value="Unassembled WGS sequence"/>
</dbReference>
<feature type="compositionally biased region" description="Polar residues" evidence="4">
    <location>
        <begin position="41"/>
        <end position="51"/>
    </location>
</feature>
<evidence type="ECO:0000256" key="3">
    <source>
        <dbReference type="ARBA" id="ARBA00022840"/>
    </source>
</evidence>
<organism evidence="6 7">
    <name type="scientific">Holdemania filiformis</name>
    <dbReference type="NCBI Taxonomy" id="61171"/>
    <lineage>
        <taxon>Bacteria</taxon>
        <taxon>Bacillati</taxon>
        <taxon>Bacillota</taxon>
        <taxon>Erysipelotrichia</taxon>
        <taxon>Erysipelotrichales</taxon>
        <taxon>Erysipelotrichaceae</taxon>
        <taxon>Holdemania</taxon>
    </lineage>
</organism>
<comment type="caution">
    <text evidence="6">The sequence shown here is derived from an EMBL/GenBank/DDBJ whole genome shotgun (WGS) entry which is preliminary data.</text>
</comment>
<reference evidence="6 7" key="1">
    <citation type="submission" date="2018-08" db="EMBL/GenBank/DDBJ databases">
        <title>A genome reference for cultivated species of the human gut microbiota.</title>
        <authorList>
            <person name="Zou Y."/>
            <person name="Xue W."/>
            <person name="Luo G."/>
        </authorList>
    </citation>
    <scope>NUCLEOTIDE SEQUENCE [LARGE SCALE GENOMIC DNA]</scope>
    <source>
        <strain evidence="6 7">AF24-29</strain>
    </source>
</reference>
<feature type="region of interest" description="Disordered" evidence="4">
    <location>
        <begin position="36"/>
        <end position="62"/>
    </location>
</feature>
<evidence type="ECO:0000313" key="6">
    <source>
        <dbReference type="EMBL" id="RGR73508.1"/>
    </source>
</evidence>
<dbReference type="InterPro" id="IPR050773">
    <property type="entry name" value="CbxX/CfxQ_RuBisCO_ESX"/>
</dbReference>
<proteinExistence type="inferred from homology"/>
<dbReference type="InterPro" id="IPR003593">
    <property type="entry name" value="AAA+_ATPase"/>
</dbReference>
<dbReference type="AlphaFoldDB" id="A0A412FZC3"/>
<gene>
    <name evidence="6" type="ORF">DWY25_09790</name>
</gene>
<dbReference type="PANTHER" id="PTHR43392:SF2">
    <property type="entry name" value="AAA-TYPE ATPASE FAMILY PROTEIN _ ANKYRIN REPEAT FAMILY PROTEIN"/>
    <property type="match status" value="1"/>
</dbReference>
<dbReference type="GeneID" id="83015691"/>
<evidence type="ECO:0000256" key="4">
    <source>
        <dbReference type="SAM" id="MobiDB-lite"/>
    </source>
</evidence>
<name>A0A412FZC3_9FIRM</name>
<evidence type="ECO:0000313" key="7">
    <source>
        <dbReference type="Proteomes" id="UP000284178"/>
    </source>
</evidence>
<dbReference type="InterPro" id="IPR027417">
    <property type="entry name" value="P-loop_NTPase"/>
</dbReference>
<dbReference type="SMART" id="SM00382">
    <property type="entry name" value="AAA"/>
    <property type="match status" value="2"/>
</dbReference>
<dbReference type="Gene3D" id="1.10.8.60">
    <property type="match status" value="1"/>
</dbReference>
<comment type="similarity">
    <text evidence="1">Belongs to the CbxX/CfxQ family.</text>
</comment>
<dbReference type="CDD" id="cd00009">
    <property type="entry name" value="AAA"/>
    <property type="match status" value="1"/>
</dbReference>
<keyword evidence="3" id="KW-0067">ATP-binding</keyword>
<evidence type="ECO:0000256" key="1">
    <source>
        <dbReference type="ARBA" id="ARBA00010378"/>
    </source>
</evidence>
<dbReference type="EMBL" id="QRUP01000011">
    <property type="protein sequence ID" value="RGR73508.1"/>
    <property type="molecule type" value="Genomic_DNA"/>
</dbReference>
<protein>
    <submittedName>
        <fullName evidence="6">AAA family ATPase</fullName>
    </submittedName>
</protein>
<dbReference type="SUPFAM" id="SSF52540">
    <property type="entry name" value="P-loop containing nucleoside triphosphate hydrolases"/>
    <property type="match status" value="2"/>
</dbReference>
<dbReference type="FunFam" id="3.40.50.300:FF:000216">
    <property type="entry name" value="Type VII secretion ATPase EccA"/>
    <property type="match status" value="1"/>
</dbReference>
<accession>A0A412FZC3</accession>
<keyword evidence="2" id="KW-0547">Nucleotide-binding</keyword>
<feature type="domain" description="AAA+ ATPase" evidence="5">
    <location>
        <begin position="175"/>
        <end position="346"/>
    </location>
</feature>
<feature type="domain" description="AAA+ ATPase" evidence="5">
    <location>
        <begin position="484"/>
        <end position="622"/>
    </location>
</feature>
<dbReference type="Gene3D" id="3.40.50.300">
    <property type="entry name" value="P-loop containing nucleotide triphosphate hydrolases"/>
    <property type="match status" value="2"/>
</dbReference>
<dbReference type="InterPro" id="IPR003959">
    <property type="entry name" value="ATPase_AAA_core"/>
</dbReference>